<dbReference type="EMBL" id="ACGU01000012">
    <property type="protein sequence ID" value="EEJ72936.1"/>
    <property type="molecule type" value="Genomic_DNA"/>
</dbReference>
<dbReference type="PROSITE" id="PS50943">
    <property type="entry name" value="HTH_CROC1"/>
    <property type="match status" value="1"/>
</dbReference>
<dbReference type="HOGENOM" id="CLU_072045_3_1_9"/>
<dbReference type="InterPro" id="IPR011990">
    <property type="entry name" value="TPR-like_helical_dom_sf"/>
</dbReference>
<dbReference type="CDD" id="cd00093">
    <property type="entry name" value="HTH_XRE"/>
    <property type="match status" value="1"/>
</dbReference>
<dbReference type="SUPFAM" id="SSF47413">
    <property type="entry name" value="lambda repressor-like DNA-binding domains"/>
    <property type="match status" value="1"/>
</dbReference>
<dbReference type="SMART" id="SM00530">
    <property type="entry name" value="HTH_XRE"/>
    <property type="match status" value="1"/>
</dbReference>
<gene>
    <name evidence="2" type="ORF">HMPREF0548_0167</name>
</gene>
<name>C2EKH1_9LACO</name>
<keyword evidence="3" id="KW-1185">Reference proteome</keyword>
<protein>
    <submittedName>
        <fullName evidence="2">DNA-binding helix-turn-helix protein</fullName>
    </submittedName>
</protein>
<sequence length="275" mass="31629">MEDKKVTIGEALKQVRLHEGLTQEQMAAGIISESFYSKVERDVHQIDANLLLDILVAHHIDVGSFFSKISNQKTKQEPDFDLMNQISFAQNKRDLHKLDEITEEIKNRKEKPSFWLQFRLENAYAWTLHSGDQIDPELKKKVKAIIVDENWNRTAYHYLSQAVIFLDIDDAYQLVNSAFRAYKKRPATDTFTLQFVAMIAVNFLNCCYHKHASKKYAELAIQFLRELPMDGAIGINSVLGTYYEALFNSDRATADEVADVLRKSGYVSLIEDTLK</sequence>
<dbReference type="InterPro" id="IPR001387">
    <property type="entry name" value="Cro/C1-type_HTH"/>
</dbReference>
<evidence type="ECO:0000313" key="3">
    <source>
        <dbReference type="Proteomes" id="UP000005583"/>
    </source>
</evidence>
<dbReference type="Proteomes" id="UP000005583">
    <property type="component" value="Unassembled WGS sequence"/>
</dbReference>
<comment type="caution">
    <text evidence="2">The sequence shown here is derived from an EMBL/GenBank/DDBJ whole genome shotgun (WGS) entry which is preliminary data.</text>
</comment>
<dbReference type="InterPro" id="IPR010982">
    <property type="entry name" value="Lambda_DNA-bd_dom_sf"/>
</dbReference>
<feature type="domain" description="HTH cro/C1-type" evidence="1">
    <location>
        <begin position="12"/>
        <end position="65"/>
    </location>
</feature>
<dbReference type="PATRIC" id="fig|525365.8.peg.356"/>
<dbReference type="InterPro" id="IPR053163">
    <property type="entry name" value="HTH-type_regulator_Rgg"/>
</dbReference>
<organism evidence="2 3">
    <name type="scientific">Lactobacillus ultunensis DSM 16047</name>
    <dbReference type="NCBI Taxonomy" id="525365"/>
    <lineage>
        <taxon>Bacteria</taxon>
        <taxon>Bacillati</taxon>
        <taxon>Bacillota</taxon>
        <taxon>Bacilli</taxon>
        <taxon>Lactobacillales</taxon>
        <taxon>Lactobacillaceae</taxon>
        <taxon>Lactobacillus</taxon>
    </lineage>
</organism>
<dbReference type="eggNOG" id="ENOG50309HA">
    <property type="taxonomic scope" value="Bacteria"/>
</dbReference>
<dbReference type="Pfam" id="PF01381">
    <property type="entry name" value="HTH_3"/>
    <property type="match status" value="1"/>
</dbReference>
<proteinExistence type="predicted"/>
<dbReference type="PANTHER" id="PTHR37038">
    <property type="entry name" value="TRANSCRIPTIONAL REGULATOR-RELATED"/>
    <property type="match status" value="1"/>
</dbReference>
<evidence type="ECO:0000259" key="1">
    <source>
        <dbReference type="PROSITE" id="PS50943"/>
    </source>
</evidence>
<accession>C2EKH1</accession>
<dbReference type="AlphaFoldDB" id="C2EKH1"/>
<reference evidence="2 3" key="1">
    <citation type="submission" date="2009-01" db="EMBL/GenBank/DDBJ databases">
        <authorList>
            <person name="Qin X."/>
            <person name="Bachman B."/>
            <person name="Battles P."/>
            <person name="Bell A."/>
            <person name="Bess C."/>
            <person name="Bickham C."/>
            <person name="Chaboub L."/>
            <person name="Chen D."/>
            <person name="Coyle M."/>
            <person name="Deiros D.R."/>
            <person name="Dinh H."/>
            <person name="Forbes L."/>
            <person name="Fowler G."/>
            <person name="Francisco L."/>
            <person name="Fu Q."/>
            <person name="Gubbala S."/>
            <person name="Hale W."/>
            <person name="Han Y."/>
            <person name="Hemphill L."/>
            <person name="Highlander S.K."/>
            <person name="Hirani K."/>
            <person name="Hogues M."/>
            <person name="Jackson L."/>
            <person name="Jakkamsetti A."/>
            <person name="Javaid M."/>
            <person name="Jiang H."/>
            <person name="Korchina V."/>
            <person name="Kovar C."/>
            <person name="Lara F."/>
            <person name="Lee S."/>
            <person name="Mata R."/>
            <person name="Mathew T."/>
            <person name="Moen C."/>
            <person name="Morales K."/>
            <person name="Munidasa M."/>
            <person name="Nazareth L."/>
            <person name="Ngo R."/>
            <person name="Nguyen L."/>
            <person name="Okwuonu G."/>
            <person name="Ongeri F."/>
            <person name="Patil S."/>
            <person name="Petrosino J."/>
            <person name="Pham C."/>
            <person name="Pham P."/>
            <person name="Pu L.-L."/>
            <person name="Puazo M."/>
            <person name="Raj R."/>
            <person name="Reid J."/>
            <person name="Rouhana J."/>
            <person name="Saada N."/>
            <person name="Shang Y."/>
            <person name="Simmons D."/>
            <person name="Thornton R."/>
            <person name="Warren J."/>
            <person name="Weissenberger G."/>
            <person name="Zhang J."/>
            <person name="Zhang L."/>
            <person name="Zhou C."/>
            <person name="Zhu D."/>
            <person name="Muzny D."/>
            <person name="Worley K."/>
            <person name="Gibbs R."/>
        </authorList>
    </citation>
    <scope>NUCLEOTIDE SEQUENCE [LARGE SCALE GENOMIC DNA]</scope>
    <source>
        <strain evidence="2 3">DSM 16047</strain>
    </source>
</reference>
<dbReference type="GO" id="GO:0003677">
    <property type="term" value="F:DNA binding"/>
    <property type="evidence" value="ECO:0007669"/>
    <property type="project" value="UniProtKB-KW"/>
</dbReference>
<evidence type="ECO:0000313" key="2">
    <source>
        <dbReference type="EMBL" id="EEJ72936.1"/>
    </source>
</evidence>
<dbReference type="STRING" id="525365.HMPREF0548_0167"/>
<dbReference type="Gene3D" id="1.25.40.10">
    <property type="entry name" value="Tetratricopeptide repeat domain"/>
    <property type="match status" value="1"/>
</dbReference>
<keyword evidence="2" id="KW-0238">DNA-binding</keyword>